<evidence type="ECO:0000256" key="5">
    <source>
        <dbReference type="SAM" id="MobiDB-lite"/>
    </source>
</evidence>
<dbReference type="InterPro" id="IPR043561">
    <property type="entry name" value="LHW-like"/>
</dbReference>
<dbReference type="GO" id="GO:0003700">
    <property type="term" value="F:DNA-binding transcription factor activity"/>
    <property type="evidence" value="ECO:0007669"/>
    <property type="project" value="InterPro"/>
</dbReference>
<dbReference type="PANTHER" id="PTHR46196:SF2">
    <property type="entry name" value="TRANSCRIPTION FACTOR BHLH157"/>
    <property type="match status" value="1"/>
</dbReference>
<evidence type="ECO:0000256" key="4">
    <source>
        <dbReference type="ARBA" id="ARBA00023242"/>
    </source>
</evidence>
<feature type="compositionally biased region" description="Basic residues" evidence="5">
    <location>
        <begin position="518"/>
        <end position="530"/>
    </location>
</feature>
<evidence type="ECO:0000256" key="1">
    <source>
        <dbReference type="ARBA" id="ARBA00004123"/>
    </source>
</evidence>
<keyword evidence="8" id="KW-1185">Reference proteome</keyword>
<dbReference type="Pfam" id="PF14215">
    <property type="entry name" value="bHLH-MYC_N"/>
    <property type="match status" value="1"/>
</dbReference>
<name>A0AAV6XHS5_9LAMI</name>
<keyword evidence="2" id="KW-0805">Transcription regulation</keyword>
<evidence type="ECO:0000259" key="6">
    <source>
        <dbReference type="PROSITE" id="PS50888"/>
    </source>
</evidence>
<accession>A0AAV6XHS5</accession>
<dbReference type="InterPro" id="IPR011598">
    <property type="entry name" value="bHLH_dom"/>
</dbReference>
<reference evidence="7" key="1">
    <citation type="submission" date="2019-10" db="EMBL/GenBank/DDBJ databases">
        <authorList>
            <person name="Zhang R."/>
            <person name="Pan Y."/>
            <person name="Wang J."/>
            <person name="Ma R."/>
            <person name="Yu S."/>
        </authorList>
    </citation>
    <scope>NUCLEOTIDE SEQUENCE</scope>
    <source>
        <strain evidence="7">LA-IB0</strain>
        <tissue evidence="7">Leaf</tissue>
    </source>
</reference>
<feature type="compositionally biased region" description="Polar residues" evidence="5">
    <location>
        <begin position="465"/>
        <end position="511"/>
    </location>
</feature>
<sequence length="753" mass="84337">MCTAKSNCSVIKQTLKSLCCTSNGSWCYGIFWGFHHTNPLLLTLKDGYYEEEMGPLIDNMLLQVHVMGRGVIGQAAFTQNHQWMHSDSHHQRHNNSLVSFESVEDDSEFYYQFSLGIKTIALISVEQWGVVQFGSTQKMPERIDFVDQVKQLFTKMDKHRETNFIENRPPSDNKFLDARMQFSSLSPRNISHYVNQNFQDEGFVEANDSLLFPSHSFPSTSELLLESANFFDCSASQAFSSNNSDCSVPTSSWPHLVSTLKENVPFSKPSSFELSRDKITAQNSTSLLDQTDCRAQMSSGLLTLEALFQENDFVETQFTTLLSTNVSQATGLIPLSNLGGYNSPIHKSENLPTNSIQSSLADAFGFNHEIKCSSSGFKIKPESWNETLIPFTNDGELNYSRNESECISEKCDVGSKVGTSNSLFSKLGLDQLLDGSASTSTSSCLKSRFEDQSSSALKRRKIDKNTWSHNQVKIQNLPNSYGNNSEPSIKEQCLSTGGSYSMDIRNTSSSKWQEKPAKPGKKKAKPGTKPRPKDRQMIQDRLAELRELIPNGEKMSIDRLLERTIRHLNFMHCLTKHAETLKQADKPKLSDQLTSVISITESRDPNDRLSDSGGGVTWACEVGDQTMVCPLIVEDLNTPGQMLIEIVCEEEGFFLEIVDIVRGFGLTILKGVMEARETKIWAHFIVESEGTRRVTRHETFSSLIQLLQMTGQSTTNAEDHYCNVISGEPLFDNREPDVSFPVNLADTLQCANL</sequence>
<dbReference type="AlphaFoldDB" id="A0AAV6XHS5"/>
<feature type="domain" description="BHLH" evidence="6">
    <location>
        <begin position="522"/>
        <end position="571"/>
    </location>
</feature>
<comment type="caution">
    <text evidence="7">The sequence shown here is derived from an EMBL/GenBank/DDBJ whole genome shotgun (WGS) entry which is preliminary data.</text>
</comment>
<dbReference type="Pfam" id="PF23176">
    <property type="entry name" value="bHLH_LHW"/>
    <property type="match status" value="1"/>
</dbReference>
<protein>
    <recommendedName>
        <fullName evidence="6">BHLH domain-containing protein</fullName>
    </recommendedName>
</protein>
<keyword evidence="3" id="KW-0804">Transcription</keyword>
<comment type="subcellular location">
    <subcellularLocation>
        <location evidence="1">Nucleus</location>
    </subcellularLocation>
</comment>
<evidence type="ECO:0000313" key="7">
    <source>
        <dbReference type="EMBL" id="KAG8382551.1"/>
    </source>
</evidence>
<organism evidence="7 8">
    <name type="scientific">Buddleja alternifolia</name>
    <dbReference type="NCBI Taxonomy" id="168488"/>
    <lineage>
        <taxon>Eukaryota</taxon>
        <taxon>Viridiplantae</taxon>
        <taxon>Streptophyta</taxon>
        <taxon>Embryophyta</taxon>
        <taxon>Tracheophyta</taxon>
        <taxon>Spermatophyta</taxon>
        <taxon>Magnoliopsida</taxon>
        <taxon>eudicotyledons</taxon>
        <taxon>Gunneridae</taxon>
        <taxon>Pentapetalae</taxon>
        <taxon>asterids</taxon>
        <taxon>lamiids</taxon>
        <taxon>Lamiales</taxon>
        <taxon>Scrophulariaceae</taxon>
        <taxon>Buddlejeae</taxon>
        <taxon>Buddleja</taxon>
    </lineage>
</organism>
<proteinExistence type="predicted"/>
<dbReference type="Proteomes" id="UP000826271">
    <property type="component" value="Unassembled WGS sequence"/>
</dbReference>
<feature type="region of interest" description="Disordered" evidence="5">
    <location>
        <begin position="455"/>
        <end position="535"/>
    </location>
</feature>
<dbReference type="PROSITE" id="PS50888">
    <property type="entry name" value="BHLH"/>
    <property type="match status" value="1"/>
</dbReference>
<evidence type="ECO:0000256" key="3">
    <source>
        <dbReference type="ARBA" id="ARBA00023163"/>
    </source>
</evidence>
<evidence type="ECO:0000256" key="2">
    <source>
        <dbReference type="ARBA" id="ARBA00023015"/>
    </source>
</evidence>
<dbReference type="GO" id="GO:0005634">
    <property type="term" value="C:nucleus"/>
    <property type="evidence" value="ECO:0007669"/>
    <property type="project" value="UniProtKB-SubCell"/>
</dbReference>
<keyword evidence="4" id="KW-0539">Nucleus</keyword>
<dbReference type="InterPro" id="IPR025610">
    <property type="entry name" value="MYC/MYB_N"/>
</dbReference>
<dbReference type="EMBL" id="WHWC01000005">
    <property type="protein sequence ID" value="KAG8382551.1"/>
    <property type="molecule type" value="Genomic_DNA"/>
</dbReference>
<dbReference type="PANTHER" id="PTHR46196">
    <property type="entry name" value="TRANSCRIPTION FACTOR BHLH155-LIKE ISOFORM X1-RELATED"/>
    <property type="match status" value="1"/>
</dbReference>
<gene>
    <name evidence="7" type="ORF">BUALT_Bualt05G0089100</name>
</gene>
<dbReference type="GO" id="GO:0046983">
    <property type="term" value="F:protein dimerization activity"/>
    <property type="evidence" value="ECO:0007669"/>
    <property type="project" value="InterPro"/>
</dbReference>
<evidence type="ECO:0000313" key="8">
    <source>
        <dbReference type="Proteomes" id="UP000826271"/>
    </source>
</evidence>